<dbReference type="EMBL" id="CP050995">
    <property type="protein sequence ID" value="QIY90273.1"/>
    <property type="molecule type" value="Genomic_DNA"/>
</dbReference>
<gene>
    <name evidence="4" type="ORF">FOB44_06215</name>
</gene>
<evidence type="ECO:0000256" key="2">
    <source>
        <dbReference type="SAM" id="Coils"/>
    </source>
</evidence>
<evidence type="ECO:0008006" key="6">
    <source>
        <dbReference type="Google" id="ProtNLM"/>
    </source>
</evidence>
<dbReference type="Pfam" id="PF13181">
    <property type="entry name" value="TPR_8"/>
    <property type="match status" value="1"/>
</dbReference>
<reference evidence="4 5" key="1">
    <citation type="submission" date="2019-09" db="EMBL/GenBank/DDBJ databases">
        <title>FDA dAtabase for Regulatory Grade micrObial Sequences (FDA-ARGOS): Supporting development and validation of Infectious Disease Dx tests.</title>
        <authorList>
            <person name="Sciortino C."/>
            <person name="Tallon L."/>
            <person name="Sadzewicz L."/>
            <person name="Vavikolanu K."/>
            <person name="Mehta A."/>
            <person name="Aluvathingal J."/>
            <person name="Nadendla S."/>
            <person name="Nandy P."/>
            <person name="Geyer C."/>
            <person name="Yan Y."/>
            <person name="Sichtig H."/>
        </authorList>
    </citation>
    <scope>NUCLEOTIDE SEQUENCE [LARGE SCALE GENOMIC DNA]</scope>
    <source>
        <strain evidence="4 5">FDAARGOS_636</strain>
    </source>
</reference>
<dbReference type="InterPro" id="IPR016032">
    <property type="entry name" value="Sig_transdc_resp-reg_C-effctor"/>
</dbReference>
<keyword evidence="3" id="KW-1133">Transmembrane helix</keyword>
<keyword evidence="3" id="KW-0472">Membrane</keyword>
<dbReference type="SUPFAM" id="SSF48452">
    <property type="entry name" value="TPR-like"/>
    <property type="match status" value="2"/>
</dbReference>
<sequence length="474" mass="56470">MKCILLSIVAIILVSCNQRSKKEFRENFDTSLLKQNEKFRLNGEYDSLVNLNKRYYKQADKTNYEEGKALCYINLAEVNISLENYQKSQILFDNAKEILNHSENAIHKARFYNVYGRFNMELRRVDKAFEYNKEAMRWIRQSENSELKKNILFNIYLREATYLMEKKQPQKALEYFQKARKLDDTGLAACAISDYIYMYKKMDSAKKYVMQAYYNTKARGEKDGIALYTSTILGEYYIADKQYDKAERALMEALEIDDKTKRIYAYYTKYIYNDLRTLYEQKGDKEKAYFYLKAYTEAKNKTNTALLKTINQDMESFIAGAKEDSEKHKNKMQWVVFLSLAVFALSGTYAWRIISSLRKRKRDLKIEAEKLRNRMDSKKQEEIIELARKNDPEFLIRFREIYPEFIDKLLMINPDLENSELTFCAMLKLHFTSKEIASYTLVQHRTVQQKKYRIRKRLNIPAETDTYHFFDALN</sequence>
<keyword evidence="3" id="KW-0812">Transmembrane</keyword>
<feature type="repeat" description="TPR" evidence="1">
    <location>
        <begin position="227"/>
        <end position="260"/>
    </location>
</feature>
<dbReference type="SMART" id="SM00028">
    <property type="entry name" value="TPR"/>
    <property type="match status" value="3"/>
</dbReference>
<proteinExistence type="predicted"/>
<evidence type="ECO:0000313" key="4">
    <source>
        <dbReference type="EMBL" id="QIY90273.1"/>
    </source>
</evidence>
<evidence type="ECO:0000256" key="1">
    <source>
        <dbReference type="PROSITE-ProRule" id="PRU00339"/>
    </source>
</evidence>
<keyword evidence="5" id="KW-1185">Reference proteome</keyword>
<dbReference type="PROSITE" id="PS50005">
    <property type="entry name" value="TPR"/>
    <property type="match status" value="1"/>
</dbReference>
<feature type="transmembrane region" description="Helical" evidence="3">
    <location>
        <begin position="334"/>
        <end position="354"/>
    </location>
</feature>
<feature type="coiled-coil region" evidence="2">
    <location>
        <begin position="354"/>
        <end position="381"/>
    </location>
</feature>
<accession>A0ABX6KPZ4</accession>
<dbReference type="Gene3D" id="1.25.40.10">
    <property type="entry name" value="Tetratricopeptide repeat domain"/>
    <property type="match status" value="2"/>
</dbReference>
<dbReference type="SUPFAM" id="SSF46894">
    <property type="entry name" value="C-terminal effector domain of the bipartite response regulators"/>
    <property type="match status" value="1"/>
</dbReference>
<dbReference type="Proteomes" id="UP000501570">
    <property type="component" value="Chromosome"/>
</dbReference>
<protein>
    <recommendedName>
        <fullName evidence="6">Tetratricopeptide repeat protein</fullName>
    </recommendedName>
</protein>
<name>A0ABX6KPZ4_CHRGL</name>
<dbReference type="InterPro" id="IPR011990">
    <property type="entry name" value="TPR-like_helical_dom_sf"/>
</dbReference>
<organism evidence="4 5">
    <name type="scientific">Chryseobacterium gallinarum</name>
    <dbReference type="NCBI Taxonomy" id="1324352"/>
    <lineage>
        <taxon>Bacteria</taxon>
        <taxon>Pseudomonadati</taxon>
        <taxon>Bacteroidota</taxon>
        <taxon>Flavobacteriia</taxon>
        <taxon>Flavobacteriales</taxon>
        <taxon>Weeksellaceae</taxon>
        <taxon>Chryseobacterium group</taxon>
        <taxon>Chryseobacterium</taxon>
    </lineage>
</organism>
<evidence type="ECO:0000313" key="5">
    <source>
        <dbReference type="Proteomes" id="UP000501570"/>
    </source>
</evidence>
<dbReference type="InterPro" id="IPR019734">
    <property type="entry name" value="TPR_rpt"/>
</dbReference>
<dbReference type="PROSITE" id="PS51257">
    <property type="entry name" value="PROKAR_LIPOPROTEIN"/>
    <property type="match status" value="1"/>
</dbReference>
<dbReference type="RefSeq" id="WP_168237987.1">
    <property type="nucleotide sequence ID" value="NZ_CP050995.1"/>
</dbReference>
<evidence type="ECO:0000256" key="3">
    <source>
        <dbReference type="SAM" id="Phobius"/>
    </source>
</evidence>
<keyword evidence="1" id="KW-0802">TPR repeat</keyword>
<keyword evidence="2" id="KW-0175">Coiled coil</keyword>